<keyword evidence="13 14" id="KW-0472">Membrane</keyword>
<dbReference type="GO" id="GO:0046872">
    <property type="term" value="F:metal ion binding"/>
    <property type="evidence" value="ECO:0007669"/>
    <property type="project" value="UniProtKB-KW"/>
</dbReference>
<evidence type="ECO:0000256" key="10">
    <source>
        <dbReference type="ARBA" id="ARBA00022967"/>
    </source>
</evidence>
<keyword evidence="11 14" id="KW-1133">Transmembrane helix</keyword>
<proteinExistence type="inferred from homology"/>
<feature type="transmembrane region" description="Helical" evidence="14">
    <location>
        <begin position="64"/>
        <end position="82"/>
    </location>
</feature>
<evidence type="ECO:0000256" key="5">
    <source>
        <dbReference type="ARBA" id="ARBA00022723"/>
    </source>
</evidence>
<feature type="transmembrane region" description="Helical" evidence="14">
    <location>
        <begin position="242"/>
        <end position="262"/>
    </location>
</feature>
<dbReference type="NCBIfam" id="TIGR01494">
    <property type="entry name" value="ATPase_P-type"/>
    <property type="match status" value="1"/>
</dbReference>
<reference evidence="17" key="1">
    <citation type="submission" date="2017-04" db="EMBL/GenBank/DDBJ databases">
        <authorList>
            <person name="Varghese N."/>
            <person name="Submissions S."/>
        </authorList>
    </citation>
    <scope>NUCLEOTIDE SEQUENCE [LARGE SCALE GENOMIC DNA]</scope>
    <source>
        <strain evidence="17">DSM 21500</strain>
    </source>
</reference>
<evidence type="ECO:0000256" key="4">
    <source>
        <dbReference type="ARBA" id="ARBA00022692"/>
    </source>
</evidence>
<evidence type="ECO:0000256" key="2">
    <source>
        <dbReference type="ARBA" id="ARBA00006024"/>
    </source>
</evidence>
<evidence type="ECO:0000256" key="7">
    <source>
        <dbReference type="ARBA" id="ARBA00022796"/>
    </source>
</evidence>
<dbReference type="InterPro" id="IPR059000">
    <property type="entry name" value="ATPase_P-type_domA"/>
</dbReference>
<accession>A0A1W1Y1M1</accession>
<dbReference type="PANTHER" id="PTHR43079:SF1">
    <property type="entry name" value="CADMIUM_ZINC-TRANSPORTING ATPASE HMA1, CHLOROPLASTIC-RELATED"/>
    <property type="match status" value="1"/>
</dbReference>
<evidence type="ECO:0000259" key="15">
    <source>
        <dbReference type="Pfam" id="PF00122"/>
    </source>
</evidence>
<dbReference type="InterPro" id="IPR001757">
    <property type="entry name" value="P_typ_ATPase"/>
</dbReference>
<dbReference type="RefSeq" id="WP_084097638.1">
    <property type="nucleotide sequence ID" value="NZ_FWXK01000001.1"/>
</dbReference>
<keyword evidence="3" id="KW-1003">Cell membrane</keyword>
<dbReference type="Proteomes" id="UP000243884">
    <property type="component" value="Unassembled WGS sequence"/>
</dbReference>
<evidence type="ECO:0000313" key="17">
    <source>
        <dbReference type="Proteomes" id="UP000243884"/>
    </source>
</evidence>
<evidence type="ECO:0000256" key="12">
    <source>
        <dbReference type="ARBA" id="ARBA00023008"/>
    </source>
</evidence>
<dbReference type="EMBL" id="FWXK01000001">
    <property type="protein sequence ID" value="SMC30042.1"/>
    <property type="molecule type" value="Genomic_DNA"/>
</dbReference>
<dbReference type="GO" id="GO:0006825">
    <property type="term" value="P:copper ion transport"/>
    <property type="evidence" value="ECO:0007669"/>
    <property type="project" value="UniProtKB-KW"/>
</dbReference>
<evidence type="ECO:0000313" key="16">
    <source>
        <dbReference type="EMBL" id="SMC30042.1"/>
    </source>
</evidence>
<dbReference type="SUPFAM" id="SSF81665">
    <property type="entry name" value="Calcium ATPase, transmembrane domain M"/>
    <property type="match status" value="1"/>
</dbReference>
<keyword evidence="9" id="KW-0460">Magnesium</keyword>
<dbReference type="STRING" id="371602.SAMN04487984_0008"/>
<evidence type="ECO:0000256" key="14">
    <source>
        <dbReference type="SAM" id="Phobius"/>
    </source>
</evidence>
<dbReference type="Pfam" id="PF00122">
    <property type="entry name" value="E1-E2_ATPase"/>
    <property type="match status" value="1"/>
</dbReference>
<keyword evidence="10" id="KW-1278">Translocase</keyword>
<feature type="transmembrane region" description="Helical" evidence="14">
    <location>
        <begin position="12"/>
        <end position="28"/>
    </location>
</feature>
<evidence type="ECO:0000256" key="3">
    <source>
        <dbReference type="ARBA" id="ARBA00022475"/>
    </source>
</evidence>
<dbReference type="GO" id="GO:0005886">
    <property type="term" value="C:plasma membrane"/>
    <property type="evidence" value="ECO:0007669"/>
    <property type="project" value="UniProtKB-SubCell"/>
</dbReference>
<keyword evidence="7" id="KW-0813">Transport</keyword>
<dbReference type="PRINTS" id="PR00941">
    <property type="entry name" value="CDATPASE"/>
</dbReference>
<dbReference type="InterPro" id="IPR027256">
    <property type="entry name" value="P-typ_ATPase_IB"/>
</dbReference>
<keyword evidence="5" id="KW-0479">Metal-binding</keyword>
<comment type="subcellular location">
    <subcellularLocation>
        <location evidence="1">Cell membrane</location>
        <topology evidence="1">Multi-pass membrane protein</topology>
    </subcellularLocation>
</comment>
<evidence type="ECO:0000256" key="11">
    <source>
        <dbReference type="ARBA" id="ARBA00022989"/>
    </source>
</evidence>
<protein>
    <submittedName>
        <fullName evidence="16">ATPase, P-type (Transporting), HAD superfamily, subfamily IC</fullName>
    </submittedName>
</protein>
<keyword evidence="6" id="KW-0547">Nucleotide-binding</keyword>
<keyword evidence="8" id="KW-0067">ATP-binding</keyword>
<dbReference type="FunFam" id="2.70.150.10:FF:000020">
    <property type="entry name" value="Copper-exporting P-type ATPase A"/>
    <property type="match status" value="1"/>
</dbReference>
<dbReference type="PANTHER" id="PTHR43079">
    <property type="entry name" value="PROBABLE CADMIUM/ZINC-TRANSPORTING ATPASE HMA1"/>
    <property type="match status" value="1"/>
</dbReference>
<organism evidence="16 17">
    <name type="scientific">Aerococcus suis</name>
    <dbReference type="NCBI Taxonomy" id="371602"/>
    <lineage>
        <taxon>Bacteria</taxon>
        <taxon>Bacillati</taxon>
        <taxon>Bacillota</taxon>
        <taxon>Bacilli</taxon>
        <taxon>Lactobacillales</taxon>
        <taxon>Aerococcaceae</taxon>
        <taxon>Aerococcus</taxon>
    </lineage>
</organism>
<keyword evidence="12" id="KW-0186">Copper</keyword>
<dbReference type="GO" id="GO:0019829">
    <property type="term" value="F:ATPase-coupled monoatomic cation transmembrane transporter activity"/>
    <property type="evidence" value="ECO:0007669"/>
    <property type="project" value="InterPro"/>
</dbReference>
<dbReference type="InterPro" id="IPR023298">
    <property type="entry name" value="ATPase_P-typ_TM_dom_sf"/>
</dbReference>
<evidence type="ECO:0000256" key="6">
    <source>
        <dbReference type="ARBA" id="ARBA00022741"/>
    </source>
</evidence>
<dbReference type="InterPro" id="IPR051949">
    <property type="entry name" value="Cation_Transport_ATPase"/>
</dbReference>
<comment type="similarity">
    <text evidence="2">Belongs to the cation transport ATPase (P-type) (TC 3.A.3) family. Type IB subfamily.</text>
</comment>
<keyword evidence="7" id="KW-0406">Ion transport</keyword>
<feature type="domain" description="P-type ATPase A" evidence="15">
    <location>
        <begin position="118"/>
        <end position="218"/>
    </location>
</feature>
<feature type="transmembrane region" description="Helical" evidence="14">
    <location>
        <begin position="34"/>
        <end position="52"/>
    </location>
</feature>
<keyword evidence="4 14" id="KW-0812">Transmembrane</keyword>
<dbReference type="AlphaFoldDB" id="A0A1W1Y1M1"/>
<evidence type="ECO:0000256" key="1">
    <source>
        <dbReference type="ARBA" id="ARBA00004651"/>
    </source>
</evidence>
<dbReference type="GO" id="GO:0016887">
    <property type="term" value="F:ATP hydrolysis activity"/>
    <property type="evidence" value="ECO:0007669"/>
    <property type="project" value="InterPro"/>
</dbReference>
<dbReference type="InterPro" id="IPR008250">
    <property type="entry name" value="ATPase_P-typ_transduc_dom_A_sf"/>
</dbReference>
<name>A0A1W1Y1M1_9LACT</name>
<evidence type="ECO:0000256" key="13">
    <source>
        <dbReference type="ARBA" id="ARBA00023136"/>
    </source>
</evidence>
<evidence type="ECO:0000256" key="8">
    <source>
        <dbReference type="ARBA" id="ARBA00022840"/>
    </source>
</evidence>
<dbReference type="SUPFAM" id="SSF81653">
    <property type="entry name" value="Calcium ATPase, transduction domain A"/>
    <property type="match status" value="1"/>
</dbReference>
<keyword evidence="17" id="KW-1185">Reference proteome</keyword>
<keyword evidence="7" id="KW-0187">Copper transport</keyword>
<sequence>MGEWMKKNREMTMTIICAIFLIIAFIFEMNEDNFISPFLYIIGAIIGGWESGKNVYKDLFHKHKVNVDLLMVLAAIGAAFMGEFREGAMLIFIFSLAESLEDMAIARTSDSITKLMNLTPDVARRYTDNGEIEEVPTKELKIGDRLQIRKGESVPIDGELLSDFATMDEAAITGEPLPVTKQNGEGIVGGTINTDNAFDMKVTVENEDTLFSKVIRMVDEAQNTPSRTNSYIKKIENTYVKMVLVIVPLFILLMPFLLGWIWHQSFYRGMALLIRVCSHES</sequence>
<gene>
    <name evidence="16" type="ORF">SAMN04487984_0008</name>
</gene>
<dbReference type="Gene3D" id="2.70.150.10">
    <property type="entry name" value="Calcium-transporting ATPase, cytoplasmic transduction domain A"/>
    <property type="match status" value="1"/>
</dbReference>
<evidence type="ECO:0000256" key="9">
    <source>
        <dbReference type="ARBA" id="ARBA00022842"/>
    </source>
</evidence>
<dbReference type="GO" id="GO:0005524">
    <property type="term" value="F:ATP binding"/>
    <property type="evidence" value="ECO:0007669"/>
    <property type="project" value="UniProtKB-KW"/>
</dbReference>